<organism evidence="4 5">
    <name type="scientific">Psychromarinibacter sediminicola</name>
    <dbReference type="NCBI Taxonomy" id="3033385"/>
    <lineage>
        <taxon>Bacteria</taxon>
        <taxon>Pseudomonadati</taxon>
        <taxon>Pseudomonadota</taxon>
        <taxon>Alphaproteobacteria</taxon>
        <taxon>Rhodobacterales</taxon>
        <taxon>Paracoccaceae</taxon>
        <taxon>Psychromarinibacter</taxon>
    </lineage>
</organism>
<keyword evidence="2 4" id="KW-0418">Kinase</keyword>
<dbReference type="Gene3D" id="3.40.1190.20">
    <property type="match status" value="1"/>
</dbReference>
<name>A0AAE3NS60_9RHOB</name>
<comment type="caution">
    <text evidence="4">The sequence shown here is derived from an EMBL/GenBank/DDBJ whole genome shotgun (WGS) entry which is preliminary data.</text>
</comment>
<dbReference type="GO" id="GO:0016301">
    <property type="term" value="F:kinase activity"/>
    <property type="evidence" value="ECO:0007669"/>
    <property type="project" value="UniProtKB-KW"/>
</dbReference>
<dbReference type="EMBL" id="JARGYC010000086">
    <property type="protein sequence ID" value="MDF0603303.1"/>
    <property type="molecule type" value="Genomic_DNA"/>
</dbReference>
<protein>
    <submittedName>
        <fullName evidence="4">Carbohydrate kinase family protein</fullName>
    </submittedName>
</protein>
<gene>
    <name evidence="4" type="ORF">P1J78_21445</name>
</gene>
<reference evidence="4" key="1">
    <citation type="submission" date="2023-03" db="EMBL/GenBank/DDBJ databases">
        <title>Multiphase analysis and comparison of six strains from genera Psychromarinibacter, Lutimaribacter, and Maritimibacter, including a novel species: Psychromarinibacter sediminicola sp. nov.</title>
        <authorList>
            <person name="Wang Y.-H."/>
            <person name="Ye M.-Q."/>
            <person name="Du Z.-J."/>
        </authorList>
    </citation>
    <scope>NUCLEOTIDE SEQUENCE</scope>
    <source>
        <strain evidence="4">C21-152</strain>
    </source>
</reference>
<feature type="domain" description="Carbohydrate kinase PfkB" evidence="3">
    <location>
        <begin position="2"/>
        <end position="291"/>
    </location>
</feature>
<dbReference type="InterPro" id="IPR002173">
    <property type="entry name" value="Carboh/pur_kinase_PfkB_CS"/>
</dbReference>
<evidence type="ECO:0000313" key="5">
    <source>
        <dbReference type="Proteomes" id="UP001220964"/>
    </source>
</evidence>
<dbReference type="SUPFAM" id="SSF53613">
    <property type="entry name" value="Ribokinase-like"/>
    <property type="match status" value="1"/>
</dbReference>
<evidence type="ECO:0000256" key="1">
    <source>
        <dbReference type="ARBA" id="ARBA00022679"/>
    </source>
</evidence>
<dbReference type="PANTHER" id="PTHR10584">
    <property type="entry name" value="SUGAR KINASE"/>
    <property type="match status" value="1"/>
</dbReference>
<dbReference type="GO" id="GO:0005829">
    <property type="term" value="C:cytosol"/>
    <property type="evidence" value="ECO:0007669"/>
    <property type="project" value="TreeGrafter"/>
</dbReference>
<keyword evidence="1" id="KW-0808">Transferase</keyword>
<accession>A0AAE3NS60</accession>
<dbReference type="InterPro" id="IPR011611">
    <property type="entry name" value="PfkB_dom"/>
</dbReference>
<proteinExistence type="predicted"/>
<dbReference type="Proteomes" id="UP001220964">
    <property type="component" value="Unassembled WGS sequence"/>
</dbReference>
<dbReference type="Pfam" id="PF00294">
    <property type="entry name" value="PfkB"/>
    <property type="match status" value="1"/>
</dbReference>
<evidence type="ECO:0000256" key="2">
    <source>
        <dbReference type="ARBA" id="ARBA00022777"/>
    </source>
</evidence>
<evidence type="ECO:0000313" key="4">
    <source>
        <dbReference type="EMBL" id="MDF0603303.1"/>
    </source>
</evidence>
<keyword evidence="5" id="KW-1185">Reference proteome</keyword>
<dbReference type="AlphaFoldDB" id="A0AAE3NS60"/>
<evidence type="ECO:0000259" key="3">
    <source>
        <dbReference type="Pfam" id="PF00294"/>
    </source>
</evidence>
<dbReference type="RefSeq" id="WP_275569426.1">
    <property type="nucleotide sequence ID" value="NZ_JARGYC010000086.1"/>
</dbReference>
<dbReference type="InterPro" id="IPR029056">
    <property type="entry name" value="Ribokinase-like"/>
</dbReference>
<sequence>MKPLAVVGNVNVDMILGPAEPWPVPGSEVVVQHDDLRVGGSAANSALTWRALGADYQFFANTGADLYGVWMREQLAPQSAAWPVTRGPSTVSVGITHPDGERTFFTTRGHLAALRWEEVRDGLDWSRLSGGWLLLCGSFLTTALSAEYGALFAHARAAGARVALDTGWPPEGWEGAARRDAQGWARAVDCLLVNEAEASALQGNGAADAEALASLLAPGAIAVVKRGVDGAEAHGPGGGSPCAAPAVEVVDSIGAGDVFNAAFLHALAAGGSVDEAVARGVRSASRAISTHPRRYDVL</sequence>
<dbReference type="PROSITE" id="PS00584">
    <property type="entry name" value="PFKB_KINASES_2"/>
    <property type="match status" value="1"/>
</dbReference>
<dbReference type="PANTHER" id="PTHR10584:SF166">
    <property type="entry name" value="RIBOKINASE"/>
    <property type="match status" value="1"/>
</dbReference>